<keyword evidence="1" id="KW-0472">Membrane</keyword>
<evidence type="ECO:0000313" key="3">
    <source>
        <dbReference type="Proteomes" id="UP000247409"/>
    </source>
</evidence>
<feature type="transmembrane region" description="Helical" evidence="1">
    <location>
        <begin position="14"/>
        <end position="32"/>
    </location>
</feature>
<evidence type="ECO:0000256" key="1">
    <source>
        <dbReference type="SAM" id="Phobius"/>
    </source>
</evidence>
<keyword evidence="1" id="KW-1133">Transmembrane helix</keyword>
<dbReference type="Proteomes" id="UP000247409">
    <property type="component" value="Unassembled WGS sequence"/>
</dbReference>
<proteinExistence type="predicted"/>
<dbReference type="OrthoDB" id="4541at2759"/>
<keyword evidence="3" id="KW-1185">Reference proteome</keyword>
<keyword evidence="1" id="KW-0812">Transmembrane</keyword>
<accession>A0A2V3IVB8</accession>
<feature type="transmembrane region" description="Helical" evidence="1">
    <location>
        <begin position="71"/>
        <end position="91"/>
    </location>
</feature>
<dbReference type="EMBL" id="NBIV01000045">
    <property type="protein sequence ID" value="PXF46061.1"/>
    <property type="molecule type" value="Genomic_DNA"/>
</dbReference>
<protein>
    <submittedName>
        <fullName evidence="2">Uncharacterized protein</fullName>
    </submittedName>
</protein>
<organism evidence="2 3">
    <name type="scientific">Gracilariopsis chorda</name>
    <dbReference type="NCBI Taxonomy" id="448386"/>
    <lineage>
        <taxon>Eukaryota</taxon>
        <taxon>Rhodophyta</taxon>
        <taxon>Florideophyceae</taxon>
        <taxon>Rhodymeniophycidae</taxon>
        <taxon>Gracilariales</taxon>
        <taxon>Gracilariaceae</taxon>
        <taxon>Gracilariopsis</taxon>
    </lineage>
</organism>
<comment type="caution">
    <text evidence="2">The sequence shown here is derived from an EMBL/GenBank/DDBJ whole genome shotgun (WGS) entry which is preliminary data.</text>
</comment>
<feature type="transmembrane region" description="Helical" evidence="1">
    <location>
        <begin position="395"/>
        <end position="415"/>
    </location>
</feature>
<dbReference type="AlphaFoldDB" id="A0A2V3IVB8"/>
<reference evidence="2 3" key="1">
    <citation type="journal article" date="2018" name="Mol. Biol. Evol.">
        <title>Analysis of the draft genome of the red seaweed Gracilariopsis chorda provides insights into genome size evolution in Rhodophyta.</title>
        <authorList>
            <person name="Lee J."/>
            <person name="Yang E.C."/>
            <person name="Graf L."/>
            <person name="Yang J.H."/>
            <person name="Qiu H."/>
            <person name="Zel Zion U."/>
            <person name="Chan C.X."/>
            <person name="Stephens T.G."/>
            <person name="Weber A.P.M."/>
            <person name="Boo G.H."/>
            <person name="Boo S.M."/>
            <person name="Kim K.M."/>
            <person name="Shin Y."/>
            <person name="Jung M."/>
            <person name="Lee S.J."/>
            <person name="Yim H.S."/>
            <person name="Lee J.H."/>
            <person name="Bhattacharya D."/>
            <person name="Yoon H.S."/>
        </authorList>
    </citation>
    <scope>NUCLEOTIDE SEQUENCE [LARGE SCALE GENOMIC DNA]</scope>
    <source>
        <strain evidence="2 3">SKKU-2015</strain>
        <tissue evidence="2">Whole body</tissue>
    </source>
</reference>
<sequence length="493" mass="56153">MELNTNLAVPIFNVLKYLFITIAIDGIVRNGLDSFEHFQRRWSLYRGYSVTFQATRIDRYNLLQQISKKHFSLSITLVILTLAAYAVEIGLEFATNSRSTRVPIAGKVTRLNYTENICGLDTIIYPGNIERLINLADKCIIFENEMYRLYRPIWITNPEVPFQPLCEPTPGNLLAESMEVYDSLEGKGEEAALEIEKLRRIMHDHSYKANAEEGRSFFTLSINSTNVIAKSLHQTSSSDVFLYAVFMKPLGDTSVKCYGNVYGRRGSGMMRLMMFACVNGLNQNSTLAYALGTSLVEKDVGEIDKDWSTVIAVENRRSVYRFARGVIDDRLQTNAAAYAAFIADARPQDKIRLNKYAIAYRNCEQLSLPSRNAESWEEHISASSSRPQNVATVELWALILVLAWVIIVTVSRFLVHSAADRMGMPNRIFGEHQIVCLWLKDKQKERRADYDDNSVETYKKGYLSVENGELKDSITATKSPRYVDRDRRKKFSP</sequence>
<name>A0A2V3IVB8_9FLOR</name>
<evidence type="ECO:0000313" key="2">
    <source>
        <dbReference type="EMBL" id="PXF46061.1"/>
    </source>
</evidence>
<gene>
    <name evidence="2" type="ORF">BWQ96_04161</name>
</gene>